<evidence type="ECO:0000313" key="11">
    <source>
        <dbReference type="EnsemblMetazoa" id="RPRC002142-PA"/>
    </source>
</evidence>
<sequence>MKKGFLDNNGYFMALGGQYLCFPGNWILPFLHITTGSIHIVLLACTAYIVNIQDLAIMCESLHFVVVLATTCTMEISSLMLRSKIEYVMRTLGEGVYSYEDSLDEASLKEMRQLSSKAKYGKKLGTRIFVILVMLTSVVISFVRPIIMHLIQKLDYSDDFKGLNRYLPVHTWFPFDTHDIWVRILCGVNQFITIYTVPCTVFGFDLTFLCISEEIIYQLKTVGLTMRNVKVRAKTLMKSRADMDFGSALTKCLNHSVEHHNVVARLFKVFNDVYYYSLLMMMTGATFMLCLSCILFTAPDVGFSSKGTFLCFLLAELFHTFLFCWYGDQMKEASSNILNEIYGSDWIEYSVEMKLYIIMVMHRSLKPLTVDAGGFMDASMHTFANVLSSAYSYFNLLNAAR</sequence>
<keyword evidence="5 10" id="KW-0552">Olfaction</keyword>
<dbReference type="OMA" id="LAIMCES"/>
<evidence type="ECO:0000313" key="12">
    <source>
        <dbReference type="Proteomes" id="UP000015103"/>
    </source>
</evidence>
<dbReference type="GO" id="GO:0005549">
    <property type="term" value="F:odorant binding"/>
    <property type="evidence" value="ECO:0007669"/>
    <property type="project" value="InterPro"/>
</dbReference>
<dbReference type="PANTHER" id="PTHR21137:SF35">
    <property type="entry name" value="ODORANT RECEPTOR 19A-RELATED"/>
    <property type="match status" value="1"/>
</dbReference>
<dbReference type="AlphaFoldDB" id="T1HDM1"/>
<keyword evidence="6 10" id="KW-1133">Transmembrane helix</keyword>
<comment type="similarity">
    <text evidence="10">Belongs to the insect chemoreceptor superfamily. Heteromeric odorant receptor channel (TC 1.A.69) family.</text>
</comment>
<feature type="transmembrane region" description="Helical" evidence="10">
    <location>
        <begin position="26"/>
        <end position="50"/>
    </location>
</feature>
<evidence type="ECO:0000256" key="4">
    <source>
        <dbReference type="ARBA" id="ARBA00022692"/>
    </source>
</evidence>
<dbReference type="InParanoid" id="T1HDM1"/>
<evidence type="ECO:0000256" key="2">
    <source>
        <dbReference type="ARBA" id="ARBA00022475"/>
    </source>
</evidence>
<keyword evidence="12" id="KW-1185">Reference proteome</keyword>
<dbReference type="Pfam" id="PF02949">
    <property type="entry name" value="7tm_6"/>
    <property type="match status" value="1"/>
</dbReference>
<evidence type="ECO:0000256" key="6">
    <source>
        <dbReference type="ARBA" id="ARBA00022989"/>
    </source>
</evidence>
<evidence type="ECO:0000256" key="7">
    <source>
        <dbReference type="ARBA" id="ARBA00023136"/>
    </source>
</evidence>
<name>T1HDM1_RHOPR</name>
<evidence type="ECO:0000256" key="1">
    <source>
        <dbReference type="ARBA" id="ARBA00004651"/>
    </source>
</evidence>
<proteinExistence type="inferred from homology"/>
<keyword evidence="7 10" id="KW-0472">Membrane</keyword>
<keyword evidence="9 10" id="KW-0807">Transducer</keyword>
<dbReference type="EMBL" id="ACPB03001435">
    <property type="status" value="NOT_ANNOTATED_CDS"/>
    <property type="molecule type" value="Genomic_DNA"/>
</dbReference>
<dbReference type="GO" id="GO:0004984">
    <property type="term" value="F:olfactory receptor activity"/>
    <property type="evidence" value="ECO:0007669"/>
    <property type="project" value="InterPro"/>
</dbReference>
<dbReference type="EnsemblMetazoa" id="RPRC002142-RA">
    <property type="protein sequence ID" value="RPRC002142-PA"/>
    <property type="gene ID" value="RPRC002142"/>
</dbReference>
<dbReference type="VEuPathDB" id="VectorBase:RPRC002142"/>
<keyword evidence="2" id="KW-1003">Cell membrane</keyword>
<feature type="transmembrane region" description="Helical" evidence="10">
    <location>
        <begin position="273"/>
        <end position="297"/>
    </location>
</feature>
<comment type="caution">
    <text evidence="10">Lacks conserved residue(s) required for the propagation of feature annotation.</text>
</comment>
<feature type="transmembrane region" description="Helical" evidence="10">
    <location>
        <begin position="124"/>
        <end position="143"/>
    </location>
</feature>
<dbReference type="FunCoup" id="T1HDM1">
    <property type="interactions" value="114"/>
</dbReference>
<protein>
    <recommendedName>
        <fullName evidence="10">Odorant receptor</fullName>
    </recommendedName>
</protein>
<dbReference type="HOGENOM" id="CLU_047177_1_0_1"/>
<evidence type="ECO:0000256" key="5">
    <source>
        <dbReference type="ARBA" id="ARBA00022725"/>
    </source>
</evidence>
<evidence type="ECO:0000256" key="8">
    <source>
        <dbReference type="ARBA" id="ARBA00023170"/>
    </source>
</evidence>
<evidence type="ECO:0000256" key="3">
    <source>
        <dbReference type="ARBA" id="ARBA00022606"/>
    </source>
</evidence>
<organism evidence="11 12">
    <name type="scientific">Rhodnius prolixus</name>
    <name type="common">Triatomid bug</name>
    <dbReference type="NCBI Taxonomy" id="13249"/>
    <lineage>
        <taxon>Eukaryota</taxon>
        <taxon>Metazoa</taxon>
        <taxon>Ecdysozoa</taxon>
        <taxon>Arthropoda</taxon>
        <taxon>Hexapoda</taxon>
        <taxon>Insecta</taxon>
        <taxon>Pterygota</taxon>
        <taxon>Neoptera</taxon>
        <taxon>Paraneoptera</taxon>
        <taxon>Hemiptera</taxon>
        <taxon>Heteroptera</taxon>
        <taxon>Panheteroptera</taxon>
        <taxon>Cimicomorpha</taxon>
        <taxon>Reduviidae</taxon>
        <taxon>Triatominae</taxon>
        <taxon>Rhodnius</taxon>
    </lineage>
</organism>
<dbReference type="InterPro" id="IPR004117">
    <property type="entry name" value="7tm6_olfct_rcpt"/>
</dbReference>
<keyword evidence="4 10" id="KW-0812">Transmembrane</keyword>
<feature type="transmembrane region" description="Helical" evidence="10">
    <location>
        <begin position="303"/>
        <end position="326"/>
    </location>
</feature>
<dbReference type="GO" id="GO:0007165">
    <property type="term" value="P:signal transduction"/>
    <property type="evidence" value="ECO:0007669"/>
    <property type="project" value="UniProtKB-KW"/>
</dbReference>
<evidence type="ECO:0000256" key="9">
    <source>
        <dbReference type="ARBA" id="ARBA00023224"/>
    </source>
</evidence>
<comment type="subcellular location">
    <subcellularLocation>
        <location evidence="1 10">Cell membrane</location>
        <topology evidence="1 10">Multi-pass membrane protein</topology>
    </subcellularLocation>
</comment>
<evidence type="ECO:0000256" key="10">
    <source>
        <dbReference type="RuleBase" id="RU351113"/>
    </source>
</evidence>
<dbReference type="Proteomes" id="UP000015103">
    <property type="component" value="Unassembled WGS sequence"/>
</dbReference>
<reference evidence="11" key="1">
    <citation type="submission" date="2015-05" db="UniProtKB">
        <authorList>
            <consortium name="EnsemblMetazoa"/>
        </authorList>
    </citation>
    <scope>IDENTIFICATION</scope>
</reference>
<keyword evidence="3 10" id="KW-0716">Sensory transduction</keyword>
<dbReference type="GO" id="GO:0005886">
    <property type="term" value="C:plasma membrane"/>
    <property type="evidence" value="ECO:0007669"/>
    <property type="project" value="UniProtKB-SubCell"/>
</dbReference>
<keyword evidence="8 10" id="KW-0675">Receptor</keyword>
<accession>T1HDM1</accession>
<dbReference type="PANTHER" id="PTHR21137">
    <property type="entry name" value="ODORANT RECEPTOR"/>
    <property type="match status" value="1"/>
</dbReference>
<dbReference type="EMBL" id="ACPB03001434">
    <property type="status" value="NOT_ANNOTATED_CDS"/>
    <property type="molecule type" value="Genomic_DNA"/>
</dbReference>
<dbReference type="STRING" id="13249.T1HDM1"/>